<evidence type="ECO:0000313" key="2">
    <source>
        <dbReference type="Proteomes" id="UP001302443"/>
    </source>
</evidence>
<dbReference type="RefSeq" id="WP_286269698.1">
    <property type="nucleotide sequence ID" value="NZ_CP135990.1"/>
</dbReference>
<proteinExistence type="predicted"/>
<reference evidence="1 2" key="1">
    <citation type="submission" date="2023-09" db="EMBL/GenBank/DDBJ databases">
        <title>Genomic Revisitation and Reclassification of the Genus Providencia.</title>
        <authorList>
            <person name="Dong X."/>
        </authorList>
    </citation>
    <scope>NUCLEOTIDE SEQUENCE [LARGE SCALE GENOMIC DNA]</scope>
    <source>
        <strain evidence="1 2">D4759</strain>
    </source>
</reference>
<accession>A0ABZ0N180</accession>
<dbReference type="EMBL" id="CP135990">
    <property type="protein sequence ID" value="WPA91755.1"/>
    <property type="molecule type" value="Genomic_DNA"/>
</dbReference>
<gene>
    <name evidence="1" type="ORF">QS795_014950</name>
</gene>
<name>A0ABZ0N180_9GAMM</name>
<organism evidence="1 2">
    <name type="scientific">Providencia zhijiangensis</name>
    <dbReference type="NCBI Taxonomy" id="3053982"/>
    <lineage>
        <taxon>Bacteria</taxon>
        <taxon>Pseudomonadati</taxon>
        <taxon>Pseudomonadota</taxon>
        <taxon>Gammaproteobacteria</taxon>
        <taxon>Enterobacterales</taxon>
        <taxon>Morganellaceae</taxon>
        <taxon>Providencia</taxon>
    </lineage>
</organism>
<sequence length="251" mass="29739">MNVESIEMEALSENMRKDLFNYFDWDGFDVHYTVVDVDNKKIYALSSNYEWQLIYWHEDMDLNLDERLHVGIQYWKNYSNAYREILSKLDFKNKKIDFCNRYNNVFEILSVNSFEAVPSLDLLSLCKWRTVMASYAYEKWNEDGYVPIPIRQEINVIQNENSLRGIKEVHDYIRFGNISFSNREILTIKLLLSHRSIKEISQIQGCTEAIETLRVENIKDKLKYTGEVNNKLFNVMEEHCITLNSLGGIEL</sequence>
<protein>
    <submittedName>
        <fullName evidence="1">Uncharacterized protein</fullName>
    </submittedName>
</protein>
<evidence type="ECO:0000313" key="1">
    <source>
        <dbReference type="EMBL" id="WPA91755.1"/>
    </source>
</evidence>
<dbReference type="Proteomes" id="UP001302443">
    <property type="component" value="Chromosome"/>
</dbReference>
<keyword evidence="2" id="KW-1185">Reference proteome</keyword>